<evidence type="ECO:0000256" key="5">
    <source>
        <dbReference type="SAM" id="MobiDB-lite"/>
    </source>
</evidence>
<proteinExistence type="predicted"/>
<dbReference type="Proteomes" id="UP001589865">
    <property type="component" value="Unassembled WGS sequence"/>
</dbReference>
<evidence type="ECO:0000256" key="4">
    <source>
        <dbReference type="ARBA" id="ARBA00022840"/>
    </source>
</evidence>
<feature type="compositionally biased region" description="Basic and acidic residues" evidence="5">
    <location>
        <begin position="21"/>
        <end position="34"/>
    </location>
</feature>
<dbReference type="EMBL" id="JBHLUN010000017">
    <property type="protein sequence ID" value="MFC0410818.1"/>
    <property type="molecule type" value="Genomic_DNA"/>
</dbReference>
<sequence length="920" mass="98161">MTTPPSPHDDPAENVPQAAEPGHEAPDRAPDHDAAATLASPAEAAVLAAGFAVTSREMPQLLRLVRRRMPADRDAVAEALSEVRRRGWAARLLDAANRTGRFWITAADARNAAEVVHDPEASAEVLEAALRPVLQARLQAAGAGPAAALESLATEAADVAGAPLSAERHGALARAVAEAHGLDPEEADRFLSRAASEEAARREERRAAARAARELRRDEVARLRAWEQSLVPFEEVAERLGATAKEALRWVGAGLVPVARRIPGKRERWEFDPATLDALRAEVPAWREAEADAAPARARGDGRDRPVPLVGGRAANAAVARVAALDRYAGHFATARALNRRLTLVTGPTNSGKSHLALDRLSTAESGVALAPLRLLAHEFREALAARGVLASLSTGEERITVEGSRHLAATVEMCPLNRPVDVAIVDEAQLLYDRDRGAAWTAAIMGVPARDVFILGAPDCIPMVRRIAALCGDPLEEISLERKSPLRAATEPVGLGDLRAGDALVAFSRRDVLDLRAELVRRGRRVAVVYGALSPEVRRAEAARFRSGEAEVLVATDAIGMGLNLPIRRVVFSAGWKFDGEVRRELTAQEIKQIGGRAGRFGAFEDGIVAVLAGSGASPDTIRRALAAPPEVMDELRPQVQPDSEIIRAVAAEIGSDSLFGVLARIKRAVLRRDDPNYRLGDMEQQMAVATAVDGVAGLSLLDRWTYALCPVSERDNGVARLARWAVEHGAGRPVVPPHAGRLPSPERAQREELEHAEKVHRRLVAWRWLSLRFEAAYPNRAEAEAETERLDSWIEEVLRTQRQGRDGAVGLGLTRSARGRPGGGTPEGGGAPAAGERESRGRGGMRGGPPRRGWAGRGADAVADGAEARPDVGASRRSRRGQAAAPPAVPRRGRAGGGAGAGKPSRSKGGPGRRSPNR</sequence>
<evidence type="ECO:0000256" key="3">
    <source>
        <dbReference type="ARBA" id="ARBA00022806"/>
    </source>
</evidence>
<reference evidence="7 8" key="1">
    <citation type="submission" date="2024-09" db="EMBL/GenBank/DDBJ databases">
        <authorList>
            <person name="Sun Q."/>
            <person name="Mori K."/>
        </authorList>
    </citation>
    <scope>NUCLEOTIDE SEQUENCE [LARGE SCALE GENOMIC DNA]</scope>
    <source>
        <strain evidence="7 8">TBRC 5777</strain>
    </source>
</reference>
<dbReference type="InterPro" id="IPR001650">
    <property type="entry name" value="Helicase_C-like"/>
</dbReference>
<evidence type="ECO:0000313" key="8">
    <source>
        <dbReference type="Proteomes" id="UP001589865"/>
    </source>
</evidence>
<dbReference type="Pfam" id="PF00271">
    <property type="entry name" value="Helicase_C"/>
    <property type="match status" value="1"/>
</dbReference>
<dbReference type="InterPro" id="IPR055206">
    <property type="entry name" value="DEXQc_SUV3"/>
</dbReference>
<dbReference type="SUPFAM" id="SSF52540">
    <property type="entry name" value="P-loop containing nucleoside triphosphate hydrolases"/>
    <property type="match status" value="1"/>
</dbReference>
<keyword evidence="3 7" id="KW-0347">Helicase</keyword>
<feature type="region of interest" description="Disordered" evidence="5">
    <location>
        <begin position="1"/>
        <end position="38"/>
    </location>
</feature>
<dbReference type="Pfam" id="PF18147">
    <property type="entry name" value="Suv3_C_1"/>
    <property type="match status" value="1"/>
</dbReference>
<evidence type="ECO:0000313" key="7">
    <source>
        <dbReference type="EMBL" id="MFC0410818.1"/>
    </source>
</evidence>
<accession>A0ABV6K201</accession>
<dbReference type="Pfam" id="PF22527">
    <property type="entry name" value="DEXQc_Suv3"/>
    <property type="match status" value="1"/>
</dbReference>
<dbReference type="SMART" id="SM00490">
    <property type="entry name" value="HELICc"/>
    <property type="match status" value="1"/>
</dbReference>
<feature type="domain" description="Helicase C-terminal" evidence="6">
    <location>
        <begin position="475"/>
        <end position="649"/>
    </location>
</feature>
<protein>
    <submittedName>
        <fullName evidence="7">Helicase-related protein</fullName>
    </submittedName>
</protein>
<keyword evidence="8" id="KW-1185">Reference proteome</keyword>
<dbReference type="InterPro" id="IPR050699">
    <property type="entry name" value="RNA-DNA_Helicase"/>
</dbReference>
<dbReference type="PANTHER" id="PTHR12131:SF1">
    <property type="entry name" value="ATP-DEPENDENT RNA HELICASE SUPV3L1, MITOCHONDRIAL-RELATED"/>
    <property type="match status" value="1"/>
</dbReference>
<name>A0ABV6K201_9PROT</name>
<evidence type="ECO:0000256" key="2">
    <source>
        <dbReference type="ARBA" id="ARBA00022801"/>
    </source>
</evidence>
<feature type="compositionally biased region" description="Gly residues" evidence="5">
    <location>
        <begin position="822"/>
        <end position="834"/>
    </location>
</feature>
<dbReference type="Gene3D" id="1.20.58.1080">
    <property type="match status" value="1"/>
</dbReference>
<feature type="region of interest" description="Disordered" evidence="5">
    <location>
        <begin position="807"/>
        <end position="920"/>
    </location>
</feature>
<keyword evidence="2" id="KW-0378">Hydrolase</keyword>
<dbReference type="Gene3D" id="1.20.272.40">
    <property type="match status" value="1"/>
</dbReference>
<gene>
    <name evidence="7" type="ORF">ACFFGY_21425</name>
</gene>
<organism evidence="7 8">
    <name type="scientific">Roseomonas elaeocarpi</name>
    <dbReference type="NCBI Taxonomy" id="907779"/>
    <lineage>
        <taxon>Bacteria</taxon>
        <taxon>Pseudomonadati</taxon>
        <taxon>Pseudomonadota</taxon>
        <taxon>Alphaproteobacteria</taxon>
        <taxon>Acetobacterales</taxon>
        <taxon>Roseomonadaceae</taxon>
        <taxon>Roseomonas</taxon>
    </lineage>
</organism>
<keyword evidence="1" id="KW-0547">Nucleotide-binding</keyword>
<dbReference type="PROSITE" id="PS51194">
    <property type="entry name" value="HELICASE_CTER"/>
    <property type="match status" value="1"/>
</dbReference>
<dbReference type="Pfam" id="PF12513">
    <property type="entry name" value="SUV3_C"/>
    <property type="match status" value="1"/>
</dbReference>
<comment type="caution">
    <text evidence="7">The sequence shown here is derived from an EMBL/GenBank/DDBJ whole genome shotgun (WGS) entry which is preliminary data.</text>
</comment>
<dbReference type="InterPro" id="IPR027417">
    <property type="entry name" value="P-loop_NTPase"/>
</dbReference>
<dbReference type="PANTHER" id="PTHR12131">
    <property type="entry name" value="ATP-DEPENDENT RNA AND DNA HELICASE"/>
    <property type="match status" value="1"/>
</dbReference>
<evidence type="ECO:0000256" key="1">
    <source>
        <dbReference type="ARBA" id="ARBA00022741"/>
    </source>
</evidence>
<dbReference type="InterPro" id="IPR041082">
    <property type="entry name" value="Suv3_C_1"/>
</dbReference>
<feature type="compositionally biased region" description="Low complexity" evidence="5">
    <location>
        <begin position="853"/>
        <end position="867"/>
    </location>
</feature>
<dbReference type="GO" id="GO:0004386">
    <property type="term" value="F:helicase activity"/>
    <property type="evidence" value="ECO:0007669"/>
    <property type="project" value="UniProtKB-KW"/>
</dbReference>
<dbReference type="InterPro" id="IPR022192">
    <property type="entry name" value="SUV3_C"/>
</dbReference>
<dbReference type="Gene3D" id="3.40.50.300">
    <property type="entry name" value="P-loop containing nucleotide triphosphate hydrolases"/>
    <property type="match status" value="2"/>
</dbReference>
<evidence type="ECO:0000259" key="6">
    <source>
        <dbReference type="PROSITE" id="PS51194"/>
    </source>
</evidence>
<keyword evidence="4" id="KW-0067">ATP-binding</keyword>
<dbReference type="RefSeq" id="WP_377046572.1">
    <property type="nucleotide sequence ID" value="NZ_JBHLUN010000017.1"/>
</dbReference>